<reference evidence="1 2" key="1">
    <citation type="journal article" date="2011" name="Int. J. Syst. Evol. Microbiol.">
        <title>Zhongshania antarctica gen. nov., sp. nov. and Zhongshania guokunii sp. nov., gammaproteobacteria respectively isolated from coastal attached (fast) ice and surface seawater of the Antarctic.</title>
        <authorList>
            <person name="Li H.J."/>
            <person name="Zhang X.Y."/>
            <person name="Chen C.X."/>
            <person name="Zhang Y.J."/>
            <person name="Gao Z.M."/>
            <person name="Yu Y."/>
            <person name="Chen X.L."/>
            <person name="Chen B."/>
            <person name="Zhang Y.Z."/>
        </authorList>
    </citation>
    <scope>NUCLEOTIDE SEQUENCE [LARGE SCALE GENOMIC DNA]</scope>
    <source>
        <strain evidence="1 2">ZS6-22T</strain>
    </source>
</reference>
<protein>
    <recommendedName>
        <fullName evidence="3">RiboL-PSP-HEPN domain-containing protein</fullName>
    </recommendedName>
</protein>
<keyword evidence="2" id="KW-1185">Reference proteome</keyword>
<name>A0ABV3U3E5_9GAMM</name>
<dbReference type="EMBL" id="JBFRYA010000003">
    <property type="protein sequence ID" value="MEX1668342.1"/>
    <property type="molecule type" value="Genomic_DNA"/>
</dbReference>
<gene>
    <name evidence="1" type="ORF">AB4876_05420</name>
</gene>
<proteinExistence type="predicted"/>
<evidence type="ECO:0000313" key="2">
    <source>
        <dbReference type="Proteomes" id="UP001557485"/>
    </source>
</evidence>
<comment type="caution">
    <text evidence="1">The sequence shown here is derived from an EMBL/GenBank/DDBJ whole genome shotgun (WGS) entry which is preliminary data.</text>
</comment>
<accession>A0ABV3U3E5</accession>
<dbReference type="RefSeq" id="WP_368380627.1">
    <property type="nucleotide sequence ID" value="NZ_JBFRYA010000003.1"/>
</dbReference>
<sequence length="184" mass="21636">MSYFIEHEYTAQGHIIECLFNMHRDLSERDEIVYSDCIPVAVFSAFAIEAYINGIGAKVVNFWDSVERNSWQSKVEVLHAIAEKTPDWGADPLNFAREMFKLRDKLAHGKPEVVSMGPYPTRADAGDHYHERKEPEWMLKLNKKWLTRSKRMFIETMDYFRDLHGLPDNDHLRFERTEVVERNG</sequence>
<organism evidence="1 2">
    <name type="scientific">Zhongshania guokunii</name>
    <dbReference type="NCBI Taxonomy" id="641783"/>
    <lineage>
        <taxon>Bacteria</taxon>
        <taxon>Pseudomonadati</taxon>
        <taxon>Pseudomonadota</taxon>
        <taxon>Gammaproteobacteria</taxon>
        <taxon>Cellvibrionales</taxon>
        <taxon>Spongiibacteraceae</taxon>
        <taxon>Zhongshania</taxon>
    </lineage>
</organism>
<dbReference type="Proteomes" id="UP001557485">
    <property type="component" value="Unassembled WGS sequence"/>
</dbReference>
<evidence type="ECO:0008006" key="3">
    <source>
        <dbReference type="Google" id="ProtNLM"/>
    </source>
</evidence>
<evidence type="ECO:0000313" key="1">
    <source>
        <dbReference type="EMBL" id="MEX1668342.1"/>
    </source>
</evidence>